<accession>A0A6G1LNL3</accession>
<gene>
    <name evidence="2" type="ORF">EJ03DRAFT_347165</name>
</gene>
<dbReference type="EMBL" id="ML995808">
    <property type="protein sequence ID" value="KAF2774573.1"/>
    <property type="molecule type" value="Genomic_DNA"/>
</dbReference>
<keyword evidence="3" id="KW-1185">Reference proteome</keyword>
<evidence type="ECO:0000313" key="3">
    <source>
        <dbReference type="Proteomes" id="UP000799436"/>
    </source>
</evidence>
<feature type="transmembrane region" description="Helical" evidence="1">
    <location>
        <begin position="71"/>
        <end position="96"/>
    </location>
</feature>
<organism evidence="2 3">
    <name type="scientific">Teratosphaeria nubilosa</name>
    <dbReference type="NCBI Taxonomy" id="161662"/>
    <lineage>
        <taxon>Eukaryota</taxon>
        <taxon>Fungi</taxon>
        <taxon>Dikarya</taxon>
        <taxon>Ascomycota</taxon>
        <taxon>Pezizomycotina</taxon>
        <taxon>Dothideomycetes</taxon>
        <taxon>Dothideomycetidae</taxon>
        <taxon>Mycosphaerellales</taxon>
        <taxon>Teratosphaeriaceae</taxon>
        <taxon>Teratosphaeria</taxon>
    </lineage>
</organism>
<reference evidence="2" key="1">
    <citation type="journal article" date="2020" name="Stud. Mycol.">
        <title>101 Dothideomycetes genomes: a test case for predicting lifestyles and emergence of pathogens.</title>
        <authorList>
            <person name="Haridas S."/>
            <person name="Albert R."/>
            <person name="Binder M."/>
            <person name="Bloem J."/>
            <person name="Labutti K."/>
            <person name="Salamov A."/>
            <person name="Andreopoulos B."/>
            <person name="Baker S."/>
            <person name="Barry K."/>
            <person name="Bills G."/>
            <person name="Bluhm B."/>
            <person name="Cannon C."/>
            <person name="Castanera R."/>
            <person name="Culley D."/>
            <person name="Daum C."/>
            <person name="Ezra D."/>
            <person name="Gonzalez J."/>
            <person name="Henrissat B."/>
            <person name="Kuo A."/>
            <person name="Liang C."/>
            <person name="Lipzen A."/>
            <person name="Lutzoni F."/>
            <person name="Magnuson J."/>
            <person name="Mondo S."/>
            <person name="Nolan M."/>
            <person name="Ohm R."/>
            <person name="Pangilinan J."/>
            <person name="Park H.-J."/>
            <person name="Ramirez L."/>
            <person name="Alfaro M."/>
            <person name="Sun H."/>
            <person name="Tritt A."/>
            <person name="Yoshinaga Y."/>
            <person name="Zwiers L.-H."/>
            <person name="Turgeon B."/>
            <person name="Goodwin S."/>
            <person name="Spatafora J."/>
            <person name="Crous P."/>
            <person name="Grigoriev I."/>
        </authorList>
    </citation>
    <scope>NUCLEOTIDE SEQUENCE</scope>
    <source>
        <strain evidence="2">CBS 116005</strain>
    </source>
</reference>
<keyword evidence="1" id="KW-0472">Membrane</keyword>
<dbReference type="Proteomes" id="UP000799436">
    <property type="component" value="Unassembled WGS sequence"/>
</dbReference>
<dbReference type="AlphaFoldDB" id="A0A6G1LNL3"/>
<feature type="transmembrane region" description="Helical" evidence="1">
    <location>
        <begin position="129"/>
        <end position="151"/>
    </location>
</feature>
<evidence type="ECO:0000256" key="1">
    <source>
        <dbReference type="SAM" id="Phobius"/>
    </source>
</evidence>
<keyword evidence="1" id="KW-0812">Transmembrane</keyword>
<evidence type="ECO:0000313" key="2">
    <source>
        <dbReference type="EMBL" id="KAF2774573.1"/>
    </source>
</evidence>
<proteinExistence type="predicted"/>
<protein>
    <submittedName>
        <fullName evidence="2">Uncharacterized protein</fullName>
    </submittedName>
</protein>
<sequence length="177" mass="18684">MVTPSTMHNLCAHITTVLALILGLGLSTFLPSALLTDIYSGGTRPQHLFFRLYVFPHSSPSTASQPSNVEAVAGSLATLSLAIATVAHIIATYVLLDRCKCQRTAGLFAVVPPSVSLVWTLGVGWSEGLFVADLLGMWGCAQTAICVGIMWKGVVDTLGQAMVVPALDLQEEGMVKV</sequence>
<keyword evidence="1" id="KW-1133">Transmembrane helix</keyword>
<dbReference type="OrthoDB" id="10319826at2759"/>
<name>A0A6G1LNL3_9PEZI</name>
<feature type="transmembrane region" description="Helical" evidence="1">
    <location>
        <begin position="105"/>
        <end position="123"/>
    </location>
</feature>